<dbReference type="PANTHER" id="PTHR43391">
    <property type="entry name" value="RETINOL DEHYDROGENASE-RELATED"/>
    <property type="match status" value="1"/>
</dbReference>
<keyword evidence="2" id="KW-0560">Oxidoreductase</keyword>
<dbReference type="eggNOG" id="COG4221">
    <property type="taxonomic scope" value="Bacteria"/>
</dbReference>
<dbReference type="HOGENOM" id="CLU_010194_2_1_11"/>
<evidence type="ECO:0000313" key="4">
    <source>
        <dbReference type="EMBL" id="AIY17551.1"/>
    </source>
</evidence>
<protein>
    <submittedName>
        <fullName evidence="4">Short-chain dehydrogenase/reductase SDR</fullName>
    </submittedName>
</protein>
<dbReference type="NCBIfam" id="NF006123">
    <property type="entry name" value="PRK08267.1"/>
    <property type="match status" value="1"/>
</dbReference>
<accession>A0A0A1DJI2</accession>
<dbReference type="PRINTS" id="PR00081">
    <property type="entry name" value="GDHRDH"/>
</dbReference>
<sequence>MSQPQQHAQRSVVVTGAAAGIGRAVATRFHAAGYLVGAYDVDAPGLATLAGELDGIVTGELDVRDATAWEQRLAELTERTGGTLDVLVNNAGILRSGPFASIPLADQQRIVDVNVKGVLNGCHVAYPYLRATPGAHVVNLASASAIYGQPELATYSATKFAVRGLTEALDLEWAADDITVRAVWPLFVQTAMTTGMDIASTRSLGIRLTADDVAREVLDVVGPHRLPQPVHRAVGTQAKVLMASSGLAPAWVLRRINGRIAGGHR</sequence>
<name>A0A0A1DJI2_NOCSI</name>
<organism evidence="4 5">
    <name type="scientific">Nocardioides simplex</name>
    <name type="common">Arthrobacter simplex</name>
    <dbReference type="NCBI Taxonomy" id="2045"/>
    <lineage>
        <taxon>Bacteria</taxon>
        <taxon>Bacillati</taxon>
        <taxon>Actinomycetota</taxon>
        <taxon>Actinomycetes</taxon>
        <taxon>Propionibacteriales</taxon>
        <taxon>Nocardioidaceae</taxon>
        <taxon>Pimelobacter</taxon>
    </lineage>
</organism>
<gene>
    <name evidence="4" type="ORF">KR76_13785</name>
</gene>
<dbReference type="InterPro" id="IPR036291">
    <property type="entry name" value="NAD(P)-bd_dom_sf"/>
</dbReference>
<dbReference type="Pfam" id="PF00106">
    <property type="entry name" value="adh_short"/>
    <property type="match status" value="1"/>
</dbReference>
<comment type="similarity">
    <text evidence="1 3">Belongs to the short-chain dehydrogenases/reductases (SDR) family.</text>
</comment>
<dbReference type="SUPFAM" id="SSF51735">
    <property type="entry name" value="NAD(P)-binding Rossmann-fold domains"/>
    <property type="match status" value="1"/>
</dbReference>
<evidence type="ECO:0000313" key="5">
    <source>
        <dbReference type="Proteomes" id="UP000030300"/>
    </source>
</evidence>
<dbReference type="RefSeq" id="WP_038679008.1">
    <property type="nucleotide sequence ID" value="NZ_BJMC01000009.1"/>
</dbReference>
<dbReference type="Proteomes" id="UP000030300">
    <property type="component" value="Chromosome"/>
</dbReference>
<dbReference type="GO" id="GO:0016491">
    <property type="term" value="F:oxidoreductase activity"/>
    <property type="evidence" value="ECO:0007669"/>
    <property type="project" value="UniProtKB-KW"/>
</dbReference>
<dbReference type="STRING" id="2045.KR76_13785"/>
<proteinExistence type="inferred from homology"/>
<reference evidence="4 5" key="1">
    <citation type="journal article" date="2015" name="Genome Announc.">
        <title>Complete Genome Sequence of Steroid-Transforming Nocardioides simplex VKM Ac-2033D.</title>
        <authorList>
            <person name="Shtratnikova V.Y."/>
            <person name="Schelkunov M.I."/>
            <person name="Pekov Y.A."/>
            <person name="Fokina V.V."/>
            <person name="Logacheva M.D."/>
            <person name="Sokolov S.L."/>
            <person name="Bragin E.Y."/>
            <person name="Ashapkin V.V."/>
            <person name="Donova M.V."/>
        </authorList>
    </citation>
    <scope>NUCLEOTIDE SEQUENCE [LARGE SCALE GENOMIC DNA]</scope>
    <source>
        <strain evidence="4 5">VKM Ac-2033D</strain>
    </source>
</reference>
<dbReference type="EMBL" id="CP009896">
    <property type="protein sequence ID" value="AIY17551.1"/>
    <property type="molecule type" value="Genomic_DNA"/>
</dbReference>
<evidence type="ECO:0000256" key="3">
    <source>
        <dbReference type="RuleBase" id="RU000363"/>
    </source>
</evidence>
<dbReference type="PANTHER" id="PTHR43391:SF82">
    <property type="entry name" value="OXIDOREDUCTASE SADH-RELATED"/>
    <property type="match status" value="1"/>
</dbReference>
<dbReference type="AlphaFoldDB" id="A0A0A1DJI2"/>
<evidence type="ECO:0000256" key="1">
    <source>
        <dbReference type="ARBA" id="ARBA00006484"/>
    </source>
</evidence>
<keyword evidence="5" id="KW-1185">Reference proteome</keyword>
<dbReference type="InterPro" id="IPR002347">
    <property type="entry name" value="SDR_fam"/>
</dbReference>
<evidence type="ECO:0000256" key="2">
    <source>
        <dbReference type="ARBA" id="ARBA00023002"/>
    </source>
</evidence>
<dbReference type="GeneID" id="96609937"/>
<dbReference type="Gene3D" id="3.40.50.720">
    <property type="entry name" value="NAD(P)-binding Rossmann-like Domain"/>
    <property type="match status" value="1"/>
</dbReference>
<dbReference type="PRINTS" id="PR00080">
    <property type="entry name" value="SDRFAMILY"/>
</dbReference>
<dbReference type="KEGG" id="psim:KR76_13785"/>
<dbReference type="OrthoDB" id="9775296at2"/>